<dbReference type="InterPro" id="IPR029063">
    <property type="entry name" value="SAM-dependent_MTases_sf"/>
</dbReference>
<dbReference type="GO" id="GO:0003676">
    <property type="term" value="F:nucleic acid binding"/>
    <property type="evidence" value="ECO:0007669"/>
    <property type="project" value="InterPro"/>
</dbReference>
<gene>
    <name evidence="7" type="ORF">IAC76_07475</name>
</gene>
<feature type="non-terminal residue" evidence="7">
    <location>
        <position position="743"/>
    </location>
</feature>
<keyword evidence="4" id="KW-0949">S-adenosyl-L-methionine</keyword>
<evidence type="ECO:0000256" key="4">
    <source>
        <dbReference type="ARBA" id="ARBA00022691"/>
    </source>
</evidence>
<evidence type="ECO:0000256" key="5">
    <source>
        <dbReference type="ARBA" id="ARBA00047942"/>
    </source>
</evidence>
<dbReference type="GO" id="GO:0032259">
    <property type="term" value="P:methylation"/>
    <property type="evidence" value="ECO:0007669"/>
    <property type="project" value="UniProtKB-KW"/>
</dbReference>
<keyword evidence="2 7" id="KW-0489">Methyltransferase</keyword>
<proteinExistence type="predicted"/>
<feature type="domain" description="Type II methyltransferase M.TaqI-like" evidence="6">
    <location>
        <begin position="543"/>
        <end position="741"/>
    </location>
</feature>
<comment type="catalytic activity">
    <reaction evidence="5">
        <text>a 2'-deoxyadenosine in DNA + S-adenosyl-L-methionine = an N(6)-methyl-2'-deoxyadenosine in DNA + S-adenosyl-L-homocysteine + H(+)</text>
        <dbReference type="Rhea" id="RHEA:15197"/>
        <dbReference type="Rhea" id="RHEA-COMP:12418"/>
        <dbReference type="Rhea" id="RHEA-COMP:12419"/>
        <dbReference type="ChEBI" id="CHEBI:15378"/>
        <dbReference type="ChEBI" id="CHEBI:57856"/>
        <dbReference type="ChEBI" id="CHEBI:59789"/>
        <dbReference type="ChEBI" id="CHEBI:90615"/>
        <dbReference type="ChEBI" id="CHEBI:90616"/>
        <dbReference type="EC" id="2.1.1.72"/>
    </reaction>
</comment>
<evidence type="ECO:0000259" key="6">
    <source>
        <dbReference type="Pfam" id="PF07669"/>
    </source>
</evidence>
<dbReference type="PROSITE" id="PS00092">
    <property type="entry name" value="N6_MTASE"/>
    <property type="match status" value="1"/>
</dbReference>
<evidence type="ECO:0000256" key="1">
    <source>
        <dbReference type="ARBA" id="ARBA00011900"/>
    </source>
</evidence>
<sequence>MDKLQAKNLIEKTFNNRFDKVQFRNFIINLLDKINETKAFSVGQAQVKEAFRKYVLSYQRIGQYTDKKGNIIDALIVHLNDKCSLDRSRTFLRNFVADYMRTKGKENALVAFYRDNSADWRFSFVKLEISLKQDDKGNVKVANEYTPAKRYSYLVGELEPNHTAQSRLVELLVKEYPTLEEIEEAFNVEKVSKEFFAQYKELFLQLVDNLKDIRSKDDRINFEFTTRCITEANFCKKLLGQLVFLYFIQKKGWLGVPKGANWGEGDKQFLRHTFEKAIAEGKNFFNDYLEPLFYNALANGERDEQIFDLLECKIPFLNGGLFEPLNGYDWVNTDIKFNNSIFSNTEKNKIGDTGTGILDVFDRYNFTVKEDEPLEKEVAVDPEMLGKVFEELLEVQDRKSKGAFYTPREIVHYMCQESLINYLATELNASEDTDSDNLTKQDLSDFIHHSDQISDREAIASQKEKPTSVYKHIISENIRKNAEVIDKALADIKICDPAIGSGAFPVGILNEIVRARIALVDSGYLPQAKKRSVYEYKRQAIQNSIYGVDIESGAVEIAKLRLWLSLVVEEDDIKNIKALPNLDYKIVCGNSLLNVPRTLFNDSLFRQLEELKPQYFNEARKSEKKRLKKEIDAIIKELTKDGIFDFEIYFSEVFHEKGGFDVVIGNPPYVSNKGTTDEEKKNYLKLYGMSDDLYNYFFIKSISILKEFGTLAFITSDTYLTINSKLNLRDLFQKNKILELIKT</sequence>
<dbReference type="AlphaFoldDB" id="A0A9D9H0M6"/>
<keyword evidence="3" id="KW-0808">Transferase</keyword>
<dbReference type="InterPro" id="IPR011639">
    <property type="entry name" value="MethylTrfase_TaqI-like_dom"/>
</dbReference>
<name>A0A9D9H0M6_9BACT</name>
<dbReference type="InterPro" id="IPR002052">
    <property type="entry name" value="DNA_methylase_N6_adenine_CS"/>
</dbReference>
<dbReference type="PANTHER" id="PTHR33841">
    <property type="entry name" value="DNA METHYLTRANSFERASE YEEA-RELATED"/>
    <property type="match status" value="1"/>
</dbReference>
<dbReference type="PRINTS" id="PR00507">
    <property type="entry name" value="N12N6MTFRASE"/>
</dbReference>
<dbReference type="EMBL" id="JADIND010000165">
    <property type="protein sequence ID" value="MBO8431212.1"/>
    <property type="molecule type" value="Genomic_DNA"/>
</dbReference>
<protein>
    <recommendedName>
        <fullName evidence="1">site-specific DNA-methyltransferase (adenine-specific)</fullName>
        <ecNumber evidence="1">2.1.1.72</ecNumber>
    </recommendedName>
</protein>
<evidence type="ECO:0000313" key="7">
    <source>
        <dbReference type="EMBL" id="MBO8431212.1"/>
    </source>
</evidence>
<dbReference type="EC" id="2.1.1.72" evidence="1"/>
<evidence type="ECO:0000256" key="3">
    <source>
        <dbReference type="ARBA" id="ARBA00022679"/>
    </source>
</evidence>
<organism evidence="7 8">
    <name type="scientific">Candidatus Scatousia excrementipullorum</name>
    <dbReference type="NCBI Taxonomy" id="2840936"/>
    <lineage>
        <taxon>Bacteria</taxon>
        <taxon>Candidatus Scatousia</taxon>
    </lineage>
</organism>
<dbReference type="Proteomes" id="UP000823632">
    <property type="component" value="Unassembled WGS sequence"/>
</dbReference>
<dbReference type="InterPro" id="IPR050953">
    <property type="entry name" value="N4_N6_ade-DNA_methylase"/>
</dbReference>
<dbReference type="SUPFAM" id="SSF53335">
    <property type="entry name" value="S-adenosyl-L-methionine-dependent methyltransferases"/>
    <property type="match status" value="1"/>
</dbReference>
<comment type="caution">
    <text evidence="7">The sequence shown here is derived from an EMBL/GenBank/DDBJ whole genome shotgun (WGS) entry which is preliminary data.</text>
</comment>
<dbReference type="Gene3D" id="3.40.50.150">
    <property type="entry name" value="Vaccinia Virus protein VP39"/>
    <property type="match status" value="1"/>
</dbReference>
<dbReference type="GO" id="GO:0009007">
    <property type="term" value="F:site-specific DNA-methyltransferase (adenine-specific) activity"/>
    <property type="evidence" value="ECO:0007669"/>
    <property type="project" value="UniProtKB-EC"/>
</dbReference>
<reference evidence="7" key="2">
    <citation type="journal article" date="2021" name="PeerJ">
        <title>Extensive microbial diversity within the chicken gut microbiome revealed by metagenomics and culture.</title>
        <authorList>
            <person name="Gilroy R."/>
            <person name="Ravi A."/>
            <person name="Getino M."/>
            <person name="Pursley I."/>
            <person name="Horton D.L."/>
            <person name="Alikhan N.F."/>
            <person name="Baker D."/>
            <person name="Gharbi K."/>
            <person name="Hall N."/>
            <person name="Watson M."/>
            <person name="Adriaenssens E.M."/>
            <person name="Foster-Nyarko E."/>
            <person name="Jarju S."/>
            <person name="Secka A."/>
            <person name="Antonio M."/>
            <person name="Oren A."/>
            <person name="Chaudhuri R.R."/>
            <person name="La Ragione R."/>
            <person name="Hildebrand F."/>
            <person name="Pallen M.J."/>
        </authorList>
    </citation>
    <scope>NUCLEOTIDE SEQUENCE</scope>
    <source>
        <strain evidence="7">10192</strain>
    </source>
</reference>
<accession>A0A9D9H0M6</accession>
<evidence type="ECO:0000313" key="8">
    <source>
        <dbReference type="Proteomes" id="UP000823632"/>
    </source>
</evidence>
<reference evidence="7" key="1">
    <citation type="submission" date="2020-10" db="EMBL/GenBank/DDBJ databases">
        <authorList>
            <person name="Gilroy R."/>
        </authorList>
    </citation>
    <scope>NUCLEOTIDE SEQUENCE</scope>
    <source>
        <strain evidence="7">10192</strain>
    </source>
</reference>
<dbReference type="PANTHER" id="PTHR33841:SF1">
    <property type="entry name" value="DNA METHYLTRANSFERASE A"/>
    <property type="match status" value="1"/>
</dbReference>
<evidence type="ECO:0000256" key="2">
    <source>
        <dbReference type="ARBA" id="ARBA00022603"/>
    </source>
</evidence>
<dbReference type="GO" id="GO:0006304">
    <property type="term" value="P:DNA modification"/>
    <property type="evidence" value="ECO:0007669"/>
    <property type="project" value="InterPro"/>
</dbReference>
<dbReference type="Pfam" id="PF07669">
    <property type="entry name" value="Eco57I"/>
    <property type="match status" value="1"/>
</dbReference>